<feature type="transmembrane region" description="Helical" evidence="1">
    <location>
        <begin position="40"/>
        <end position="57"/>
    </location>
</feature>
<evidence type="ECO:0000256" key="1">
    <source>
        <dbReference type="SAM" id="Phobius"/>
    </source>
</evidence>
<dbReference type="PATRIC" id="fig|1300345.3.peg.1352"/>
<sequence>MSTQGIAHSRWFGAALALVGSGGVAAAWVAVSMVTASQCGWMAVVAALDAAFLLRLARAPRGLARMAIGVGATILAVALAQWGIVSAHLSGMLGLGFADTMGKLGPSLAWTLTTLANSPADWAWIGAGLVVAAFASR</sequence>
<keyword evidence="1" id="KW-0472">Membrane</keyword>
<dbReference type="OrthoDB" id="5975450at2"/>
<organism evidence="2 3">
    <name type="scientific">Lysobacter dokdonensis DS-58</name>
    <dbReference type="NCBI Taxonomy" id="1300345"/>
    <lineage>
        <taxon>Bacteria</taxon>
        <taxon>Pseudomonadati</taxon>
        <taxon>Pseudomonadota</taxon>
        <taxon>Gammaproteobacteria</taxon>
        <taxon>Lysobacterales</taxon>
        <taxon>Lysobacteraceae</taxon>
        <taxon>Noviluteimonas</taxon>
    </lineage>
</organism>
<feature type="transmembrane region" description="Helical" evidence="1">
    <location>
        <begin position="109"/>
        <end position="135"/>
    </location>
</feature>
<evidence type="ECO:0000313" key="2">
    <source>
        <dbReference type="EMBL" id="KGQ19538.1"/>
    </source>
</evidence>
<gene>
    <name evidence="2" type="ORF">LF41_2798</name>
</gene>
<evidence type="ECO:0000313" key="3">
    <source>
        <dbReference type="Proteomes" id="UP000030518"/>
    </source>
</evidence>
<keyword evidence="3" id="KW-1185">Reference proteome</keyword>
<feature type="transmembrane region" description="Helical" evidence="1">
    <location>
        <begin position="12"/>
        <end position="34"/>
    </location>
</feature>
<comment type="caution">
    <text evidence="2">The sequence shown here is derived from an EMBL/GenBank/DDBJ whole genome shotgun (WGS) entry which is preliminary data.</text>
</comment>
<keyword evidence="1 2" id="KW-0812">Transmembrane</keyword>
<protein>
    <submittedName>
        <fullName evidence="2">Putative transmembrane protein</fullName>
    </submittedName>
</protein>
<keyword evidence="1" id="KW-1133">Transmembrane helix</keyword>
<feature type="transmembrane region" description="Helical" evidence="1">
    <location>
        <begin position="69"/>
        <end position="89"/>
    </location>
</feature>
<name>A0A0A2WIC1_9GAMM</name>
<dbReference type="EMBL" id="JRKJ01000007">
    <property type="protein sequence ID" value="KGQ19538.1"/>
    <property type="molecule type" value="Genomic_DNA"/>
</dbReference>
<accession>A0A0A2WIC1</accession>
<dbReference type="Proteomes" id="UP000030518">
    <property type="component" value="Unassembled WGS sequence"/>
</dbReference>
<reference evidence="2" key="1">
    <citation type="submission" date="2014-09" db="EMBL/GenBank/DDBJ databases">
        <title>Genome sequences of Lysobacter dokdonensis DS-58.</title>
        <authorList>
            <person name="Kim J.F."/>
            <person name="Kwak M.-J."/>
        </authorList>
    </citation>
    <scope>NUCLEOTIDE SEQUENCE [LARGE SCALE GENOMIC DNA]</scope>
    <source>
        <strain evidence="2">DS-58</strain>
    </source>
</reference>
<dbReference type="RefSeq" id="WP_052116213.1">
    <property type="nucleotide sequence ID" value="NZ_JRKJ01000007.1"/>
</dbReference>
<proteinExistence type="predicted"/>
<dbReference type="AlphaFoldDB" id="A0A0A2WIC1"/>